<dbReference type="PANTHER" id="PTHR30154:SF34">
    <property type="entry name" value="TRANSCRIPTIONAL REGULATOR AZLB"/>
    <property type="match status" value="1"/>
</dbReference>
<gene>
    <name evidence="5" type="primary">lrp</name>
    <name evidence="5" type="ORF">SGRA_p0050</name>
</gene>
<evidence type="ECO:0000313" key="6">
    <source>
        <dbReference type="Proteomes" id="UP000007519"/>
    </source>
</evidence>
<evidence type="ECO:0000256" key="3">
    <source>
        <dbReference type="ARBA" id="ARBA00023163"/>
    </source>
</evidence>
<name>H6LB25_SAPGL</name>
<dbReference type="InterPro" id="IPR036388">
    <property type="entry name" value="WH-like_DNA-bd_sf"/>
</dbReference>
<dbReference type="InterPro" id="IPR019888">
    <property type="entry name" value="Tscrpt_reg_AsnC-like"/>
</dbReference>
<evidence type="ECO:0000256" key="1">
    <source>
        <dbReference type="ARBA" id="ARBA00023015"/>
    </source>
</evidence>
<evidence type="ECO:0000256" key="2">
    <source>
        <dbReference type="ARBA" id="ARBA00023125"/>
    </source>
</evidence>
<dbReference type="Pfam" id="PF13412">
    <property type="entry name" value="HTH_24"/>
    <property type="match status" value="1"/>
</dbReference>
<dbReference type="PRINTS" id="PR00033">
    <property type="entry name" value="HTHASNC"/>
</dbReference>
<dbReference type="SUPFAM" id="SSF46785">
    <property type="entry name" value="Winged helix' DNA-binding domain"/>
    <property type="match status" value="1"/>
</dbReference>
<dbReference type="GO" id="GO:0043565">
    <property type="term" value="F:sequence-specific DNA binding"/>
    <property type="evidence" value="ECO:0007669"/>
    <property type="project" value="InterPro"/>
</dbReference>
<dbReference type="InterPro" id="IPR036390">
    <property type="entry name" value="WH_DNA-bd_sf"/>
</dbReference>
<dbReference type="InterPro" id="IPR019885">
    <property type="entry name" value="Tscrpt_reg_HTH_AsnC-type_CS"/>
</dbReference>
<dbReference type="PROSITE" id="PS00519">
    <property type="entry name" value="HTH_ASNC_1"/>
    <property type="match status" value="1"/>
</dbReference>
<protein>
    <submittedName>
        <fullName evidence="5">Transcriptional regulator, asnc family protein</fullName>
    </submittedName>
</protein>
<organism evidence="5 6">
    <name type="scientific">Saprospira grandis (strain Lewin)</name>
    <dbReference type="NCBI Taxonomy" id="984262"/>
    <lineage>
        <taxon>Bacteria</taxon>
        <taxon>Pseudomonadati</taxon>
        <taxon>Bacteroidota</taxon>
        <taxon>Saprospiria</taxon>
        <taxon>Saprospirales</taxon>
        <taxon>Saprospiraceae</taxon>
        <taxon>Saprospira</taxon>
    </lineage>
</organism>
<dbReference type="KEGG" id="sgn:SGRA_p0050"/>
<dbReference type="InterPro" id="IPR000485">
    <property type="entry name" value="AsnC-type_HTH_dom"/>
</dbReference>
<proteinExistence type="predicted"/>
<dbReference type="PANTHER" id="PTHR30154">
    <property type="entry name" value="LEUCINE-RESPONSIVE REGULATORY PROTEIN"/>
    <property type="match status" value="1"/>
</dbReference>
<dbReference type="GO" id="GO:0005829">
    <property type="term" value="C:cytosol"/>
    <property type="evidence" value="ECO:0007669"/>
    <property type="project" value="TreeGrafter"/>
</dbReference>
<keyword evidence="1" id="KW-0805">Transcription regulation</keyword>
<dbReference type="Gene3D" id="1.10.10.10">
    <property type="entry name" value="Winged helix-like DNA-binding domain superfamily/Winged helix DNA-binding domain"/>
    <property type="match status" value="1"/>
</dbReference>
<dbReference type="CDD" id="cd00090">
    <property type="entry name" value="HTH_ARSR"/>
    <property type="match status" value="1"/>
</dbReference>
<dbReference type="Pfam" id="PF01037">
    <property type="entry name" value="AsnC_trans_reg"/>
    <property type="match status" value="1"/>
</dbReference>
<dbReference type="SUPFAM" id="SSF54909">
    <property type="entry name" value="Dimeric alpha+beta barrel"/>
    <property type="match status" value="1"/>
</dbReference>
<dbReference type="InterPro" id="IPR011991">
    <property type="entry name" value="ArsR-like_HTH"/>
</dbReference>
<evidence type="ECO:0000259" key="4">
    <source>
        <dbReference type="PROSITE" id="PS50956"/>
    </source>
</evidence>
<evidence type="ECO:0000313" key="5">
    <source>
        <dbReference type="EMBL" id="AFC26990.1"/>
    </source>
</evidence>
<dbReference type="SMART" id="SM00344">
    <property type="entry name" value="HTH_ASNC"/>
    <property type="match status" value="1"/>
</dbReference>
<dbReference type="eggNOG" id="COG1522">
    <property type="taxonomic scope" value="Bacteria"/>
</dbReference>
<keyword evidence="2" id="KW-0238">DNA-binding</keyword>
<sequence>MKLDPTDLKILQLLQADAKLSIKEISADLGLSSTPVYERIKRLEKRGYIKGYVALVNRRKVEMGLMAFLSVSLKEHSQMALLKFEQEIIKFPKVMECYHIAGQYDFILKIVVRDMQDYHDFTFNRLAAMDNIGHVQTDFVMNDIKYSTEIPLD</sequence>
<dbReference type="OrthoDB" id="9800326at2"/>
<reference evidence="5 6" key="1">
    <citation type="journal article" date="2012" name="Stand. Genomic Sci.">
        <title>Complete genome sequencing and analysis of Saprospira grandis str. Lewin, a predatory marine bacterium.</title>
        <authorList>
            <person name="Saw J.H."/>
            <person name="Yuryev A."/>
            <person name="Kanbe M."/>
            <person name="Hou S."/>
            <person name="Young A.G."/>
            <person name="Aizawa S."/>
            <person name="Alam M."/>
        </authorList>
    </citation>
    <scope>NUCLEOTIDE SEQUENCE [LARGE SCALE GENOMIC DNA]</scope>
    <source>
        <strain evidence="5 6">Lewin</strain>
        <plasmid evidence="6">Plasmid SGRA01</plasmid>
    </source>
</reference>
<dbReference type="RefSeq" id="WP_015695544.1">
    <property type="nucleotide sequence ID" value="NC_016936.1"/>
</dbReference>
<keyword evidence="5" id="KW-0614">Plasmid</keyword>
<dbReference type="EMBL" id="CP002832">
    <property type="protein sequence ID" value="AFC26990.1"/>
    <property type="molecule type" value="Genomic_DNA"/>
</dbReference>
<dbReference type="GO" id="GO:0043200">
    <property type="term" value="P:response to amino acid"/>
    <property type="evidence" value="ECO:0007669"/>
    <property type="project" value="TreeGrafter"/>
</dbReference>
<keyword evidence="3" id="KW-0804">Transcription</keyword>
<keyword evidence="6" id="KW-1185">Reference proteome</keyword>
<dbReference type="GO" id="GO:0006355">
    <property type="term" value="P:regulation of DNA-templated transcription"/>
    <property type="evidence" value="ECO:0007669"/>
    <property type="project" value="UniProtKB-ARBA"/>
</dbReference>
<accession>H6LB25</accession>
<dbReference type="InterPro" id="IPR011008">
    <property type="entry name" value="Dimeric_a/b-barrel"/>
</dbReference>
<feature type="domain" description="HTH asnC-type" evidence="4">
    <location>
        <begin position="3"/>
        <end position="66"/>
    </location>
</feature>
<dbReference type="InterPro" id="IPR019887">
    <property type="entry name" value="Tscrpt_reg_AsnC/Lrp_C"/>
</dbReference>
<dbReference type="HOGENOM" id="CLU_091233_0_0_10"/>
<dbReference type="Gene3D" id="3.30.70.920">
    <property type="match status" value="1"/>
</dbReference>
<dbReference type="AlphaFoldDB" id="H6LB25"/>
<dbReference type="PROSITE" id="PS50956">
    <property type="entry name" value="HTH_ASNC_2"/>
    <property type="match status" value="1"/>
</dbReference>
<geneLocation type="plasmid" evidence="6">
    <name>SGRA01</name>
</geneLocation>
<dbReference type="Proteomes" id="UP000007519">
    <property type="component" value="Plasmid unnamed"/>
</dbReference>